<evidence type="ECO:0000256" key="2">
    <source>
        <dbReference type="ARBA" id="ARBA00022591"/>
    </source>
</evidence>
<dbReference type="Proteomes" id="UP000060487">
    <property type="component" value="Unassembled WGS sequence"/>
</dbReference>
<evidence type="ECO:0000256" key="6">
    <source>
        <dbReference type="ARBA" id="ARBA00023004"/>
    </source>
</evidence>
<evidence type="ECO:0000313" key="11">
    <source>
        <dbReference type="EMBL" id="KWT94830.1"/>
    </source>
</evidence>
<accession>A0ABR5SJL3</accession>
<dbReference type="EMBL" id="LNQR01000003">
    <property type="protein sequence ID" value="KWT94830.1"/>
    <property type="molecule type" value="Genomic_DNA"/>
</dbReference>
<evidence type="ECO:0000256" key="8">
    <source>
        <dbReference type="SAM" id="MobiDB-lite"/>
    </source>
</evidence>
<keyword evidence="3 9" id="KW-0812">Transmembrane</keyword>
<evidence type="ECO:0000256" key="1">
    <source>
        <dbReference type="ARBA" id="ARBA00004167"/>
    </source>
</evidence>
<feature type="region of interest" description="Disordered" evidence="8">
    <location>
        <begin position="62"/>
        <end position="101"/>
    </location>
</feature>
<dbReference type="RefSeq" id="WP_085050655.1">
    <property type="nucleotide sequence ID" value="NZ_LNQR01000003.1"/>
</dbReference>
<evidence type="ECO:0000313" key="12">
    <source>
        <dbReference type="Proteomes" id="UP000060487"/>
    </source>
</evidence>
<feature type="domain" description="PDZ" evidence="10">
    <location>
        <begin position="134"/>
        <end position="215"/>
    </location>
</feature>
<dbReference type="SUPFAM" id="SSF50156">
    <property type="entry name" value="PDZ domain-like"/>
    <property type="match status" value="1"/>
</dbReference>
<keyword evidence="6" id="KW-0408">Iron</keyword>
<evidence type="ECO:0000256" key="3">
    <source>
        <dbReference type="ARBA" id="ARBA00022692"/>
    </source>
</evidence>
<dbReference type="Pfam" id="PF13180">
    <property type="entry name" value="PDZ_2"/>
    <property type="match status" value="1"/>
</dbReference>
<keyword evidence="7 9" id="KW-0472">Membrane</keyword>
<dbReference type="Gene3D" id="2.30.42.60">
    <property type="match status" value="1"/>
</dbReference>
<feature type="transmembrane region" description="Helical" evidence="9">
    <location>
        <begin position="7"/>
        <end position="25"/>
    </location>
</feature>
<comment type="subcellular location">
    <subcellularLocation>
        <location evidence="1">Membrane</location>
        <topology evidence="1">Single-pass membrane protein</topology>
    </subcellularLocation>
</comment>
<organism evidence="11 12">
    <name type="scientific">Candidatus Magnetominusculus xianensis</name>
    <dbReference type="NCBI Taxonomy" id="1748249"/>
    <lineage>
        <taxon>Bacteria</taxon>
        <taxon>Pseudomonadati</taxon>
        <taxon>Nitrospirota</taxon>
        <taxon>Nitrospiria</taxon>
        <taxon>Nitrospirales</taxon>
        <taxon>Nitrospiraceae</taxon>
        <taxon>Candidatus Magnetominusculus</taxon>
    </lineage>
</organism>
<dbReference type="InterPro" id="IPR036034">
    <property type="entry name" value="PDZ_sf"/>
</dbReference>
<dbReference type="Pfam" id="PF18509">
    <property type="entry name" value="MCR"/>
    <property type="match status" value="1"/>
</dbReference>
<keyword evidence="2" id="KW-0091">Biomineralization</keyword>
<keyword evidence="12" id="KW-1185">Reference proteome</keyword>
<dbReference type="SMART" id="SM00228">
    <property type="entry name" value="PDZ"/>
    <property type="match status" value="1"/>
</dbReference>
<proteinExistence type="predicted"/>
<evidence type="ECO:0000259" key="10">
    <source>
        <dbReference type="SMART" id="SM00228"/>
    </source>
</evidence>
<keyword evidence="5 9" id="KW-1133">Transmembrane helix</keyword>
<comment type="caution">
    <text evidence="11">The sequence shown here is derived from an EMBL/GenBank/DDBJ whole genome shotgun (WGS) entry which is preliminary data.</text>
</comment>
<keyword evidence="4" id="KW-0479">Metal-binding</keyword>
<evidence type="ECO:0000256" key="4">
    <source>
        <dbReference type="ARBA" id="ARBA00022723"/>
    </source>
</evidence>
<name>A0ABR5SJL3_9BACT</name>
<evidence type="ECO:0000256" key="9">
    <source>
        <dbReference type="SAM" id="Phobius"/>
    </source>
</evidence>
<evidence type="ECO:0000256" key="5">
    <source>
        <dbReference type="ARBA" id="ARBA00022989"/>
    </source>
</evidence>
<evidence type="ECO:0000256" key="7">
    <source>
        <dbReference type="ARBA" id="ARBA00023136"/>
    </source>
</evidence>
<reference evidence="11 12" key="1">
    <citation type="submission" date="2015-11" db="EMBL/GenBank/DDBJ databases">
        <authorList>
            <person name="Lin W."/>
        </authorList>
    </citation>
    <scope>NUCLEOTIDE SEQUENCE [LARGE SCALE GENOMIC DNA]</scope>
    <source>
        <strain evidence="11 12">HCH-1</strain>
    </source>
</reference>
<dbReference type="InterPro" id="IPR001478">
    <property type="entry name" value="PDZ"/>
</dbReference>
<gene>
    <name evidence="11" type="primary">mamP</name>
    <name evidence="11" type="ORF">ASN18_0119</name>
</gene>
<dbReference type="InterPro" id="IPR040963">
    <property type="entry name" value="MCR"/>
</dbReference>
<protein>
    <submittedName>
        <fullName evidence="11">Magnetosome protein mamP</fullName>
    </submittedName>
</protein>
<sequence length="305" mass="32089">MNHLWRYLNYLIIGLIICTAAYLLIFNPAKFLNLDGRRDGIIKNVRQNAQTPEIVAWQQANPAGQAQDPNALNGADPYGQFYDPGAPQAQPGTQGVYAPQLDTNPVNQAPAAAVPPATTSPAVSPIEMVLQEGHWIGLETIPLTPAIAAANGVPASVSGVLIDEVTLVAANSGILAGDVITAINDVPVTDLSTFRAATMPVANAKRATVTVYRAGALNKFTVEAVDVLGIAQMEAAPMILPSDTAPHGYYGPCTKCHAISKTVKNTGQLAKDAGDVLTVVPPPIKWGAAPPHRDRGQCTNCHKII</sequence>